<dbReference type="Proteomes" id="UP000523545">
    <property type="component" value="Unassembled WGS sequence"/>
</dbReference>
<organism evidence="3 4">
    <name type="scientific">Micromonospora jinlongensis</name>
    <dbReference type="NCBI Taxonomy" id="1287877"/>
    <lineage>
        <taxon>Bacteria</taxon>
        <taxon>Bacillati</taxon>
        <taxon>Actinomycetota</taxon>
        <taxon>Actinomycetes</taxon>
        <taxon>Micromonosporales</taxon>
        <taxon>Micromonosporaceae</taxon>
        <taxon>Micromonospora</taxon>
    </lineage>
</organism>
<sequence>MSAGFFRIPRFQRPYSWDRANVDEFWNDVIANNGEYFIGSMVVYGNGGTFGLVDGQQRVTTVTLFLSAIRNAFIDLSADKEAKGIQTMIERVDANGDTRFVLQAETSHPFLRARVQSMPGQAQASAPASPEERAIESAFELLSRKVGLSLSTIDADPAVPQGGKHQAKFDQLVDLRDKVLGLTVVLVEVDNEDDATMIFQTLNSRGKDLEVADLVKSHLLSHIKATNADLDQSRDRWNSIRQSFAESSVDISMNRFLLHSWLSRHEYTGEKELFKAIKSYVKSNNAQNFLDTLEHEAELYRQAQEPAVRDWKKPQVQVKYALGALNLFRMRQPLPMVLSLLRAYDHENIKLAHLIRAMQGLENYHFIATAITNQPSSGGVGRMYAAAARSLLNARTTDGRLRVINELLGKLRARLPTYAEFEASFLELRSSKTYASQTPLVKYVLIRFHAEQHKAGTPIDYSQMTVEHIAPQSYKKGGVRLGDVARIGNLVLVSQDINNELGDKTFIAKKPILARAHIEPEILAERKWTAREIEARGKRLAKLAFDQTWKF</sequence>
<protein>
    <recommendedName>
        <fullName evidence="5">DUF262 domain-containing protein</fullName>
    </recommendedName>
</protein>
<dbReference type="InterPro" id="IPR011089">
    <property type="entry name" value="GmrSD_C"/>
</dbReference>
<evidence type="ECO:0000259" key="2">
    <source>
        <dbReference type="Pfam" id="PF07510"/>
    </source>
</evidence>
<keyword evidence="4" id="KW-1185">Reference proteome</keyword>
<dbReference type="InterPro" id="IPR004919">
    <property type="entry name" value="GmrSD_N"/>
</dbReference>
<accession>A0A7Y9WZQ6</accession>
<comment type="caution">
    <text evidence="3">The sequence shown here is derived from an EMBL/GenBank/DDBJ whole genome shotgun (WGS) entry which is preliminary data.</text>
</comment>
<proteinExistence type="predicted"/>
<gene>
    <name evidence="3" type="ORF">HNR22_001082</name>
</gene>
<feature type="domain" description="GmrSD restriction endonucleases N-terminal" evidence="1">
    <location>
        <begin position="6"/>
        <end position="220"/>
    </location>
</feature>
<dbReference type="PANTHER" id="PTHR35149:SF2">
    <property type="entry name" value="DUF262 DOMAIN-CONTAINING PROTEIN"/>
    <property type="match status" value="1"/>
</dbReference>
<evidence type="ECO:0000259" key="1">
    <source>
        <dbReference type="Pfam" id="PF03235"/>
    </source>
</evidence>
<name>A0A7Y9WZQ6_9ACTN</name>
<dbReference type="Pfam" id="PF07510">
    <property type="entry name" value="GmrSD_C"/>
    <property type="match status" value="1"/>
</dbReference>
<reference evidence="3 4" key="1">
    <citation type="submission" date="2020-07" db="EMBL/GenBank/DDBJ databases">
        <title>Sequencing the genomes of 1000 actinobacteria strains.</title>
        <authorList>
            <person name="Klenk H.-P."/>
        </authorList>
    </citation>
    <scope>NUCLEOTIDE SEQUENCE [LARGE SCALE GENOMIC DNA]</scope>
    <source>
        <strain evidence="3 4">DSM 45876</strain>
    </source>
</reference>
<evidence type="ECO:0000313" key="4">
    <source>
        <dbReference type="Proteomes" id="UP000523545"/>
    </source>
</evidence>
<dbReference type="Pfam" id="PF03235">
    <property type="entry name" value="GmrSD_N"/>
    <property type="match status" value="1"/>
</dbReference>
<dbReference type="EMBL" id="JACCHK010000001">
    <property type="protein sequence ID" value="NYH41355.1"/>
    <property type="molecule type" value="Genomic_DNA"/>
</dbReference>
<evidence type="ECO:0000313" key="3">
    <source>
        <dbReference type="EMBL" id="NYH41355.1"/>
    </source>
</evidence>
<dbReference type="AlphaFoldDB" id="A0A7Y9WZQ6"/>
<evidence type="ECO:0008006" key="5">
    <source>
        <dbReference type="Google" id="ProtNLM"/>
    </source>
</evidence>
<feature type="domain" description="GmrSD restriction endonucleases C-terminal" evidence="2">
    <location>
        <begin position="426"/>
        <end position="542"/>
    </location>
</feature>
<dbReference type="PANTHER" id="PTHR35149">
    <property type="entry name" value="SLL5132 PROTEIN"/>
    <property type="match status" value="1"/>
</dbReference>